<dbReference type="InterPro" id="IPR029063">
    <property type="entry name" value="SAM-dependent_MTases_sf"/>
</dbReference>
<evidence type="ECO:0000313" key="8">
    <source>
        <dbReference type="EMBL" id="CAD9336989.1"/>
    </source>
</evidence>
<feature type="compositionally biased region" description="Low complexity" evidence="6">
    <location>
        <begin position="308"/>
        <end position="320"/>
    </location>
</feature>
<dbReference type="Pfam" id="PF01189">
    <property type="entry name" value="Methyltr_RsmB-F"/>
    <property type="match status" value="1"/>
</dbReference>
<keyword evidence="4 5" id="KW-0694">RNA-binding</keyword>
<dbReference type="Pfam" id="PF21153">
    <property type="entry name" value="NSUN5_N"/>
    <property type="match status" value="1"/>
</dbReference>
<dbReference type="Pfam" id="PF21148">
    <property type="entry name" value="NSUN5_fdxn-like"/>
    <property type="match status" value="1"/>
</dbReference>
<keyword evidence="1 5" id="KW-0489">Methyltransferase</keyword>
<feature type="compositionally biased region" description="Basic and acidic residues" evidence="6">
    <location>
        <begin position="660"/>
        <end position="684"/>
    </location>
</feature>
<dbReference type="InterPro" id="IPR049561">
    <property type="entry name" value="NSUN5_7_fdxn-like"/>
</dbReference>
<evidence type="ECO:0000256" key="4">
    <source>
        <dbReference type="ARBA" id="ARBA00022884"/>
    </source>
</evidence>
<evidence type="ECO:0000259" key="7">
    <source>
        <dbReference type="PROSITE" id="PS51686"/>
    </source>
</evidence>
<name>A0A7S2EHD9_9STRA</name>
<dbReference type="SUPFAM" id="SSF53335">
    <property type="entry name" value="S-adenosyl-L-methionine-dependent methyltransferases"/>
    <property type="match status" value="1"/>
</dbReference>
<dbReference type="GO" id="GO:0070475">
    <property type="term" value="P:rRNA base methylation"/>
    <property type="evidence" value="ECO:0007669"/>
    <property type="project" value="TreeGrafter"/>
</dbReference>
<feature type="binding site" evidence="5">
    <location>
        <position position="345"/>
    </location>
    <ligand>
        <name>S-adenosyl-L-methionine</name>
        <dbReference type="ChEBI" id="CHEBI:59789"/>
    </ligand>
</feature>
<organism evidence="8">
    <name type="scientific">Ditylum brightwellii</name>
    <dbReference type="NCBI Taxonomy" id="49249"/>
    <lineage>
        <taxon>Eukaryota</taxon>
        <taxon>Sar</taxon>
        <taxon>Stramenopiles</taxon>
        <taxon>Ochrophyta</taxon>
        <taxon>Bacillariophyta</taxon>
        <taxon>Mediophyceae</taxon>
        <taxon>Lithodesmiophycidae</taxon>
        <taxon>Lithodesmiales</taxon>
        <taxon>Lithodesmiaceae</taxon>
        <taxon>Ditylum</taxon>
    </lineage>
</organism>
<dbReference type="Gene3D" id="3.30.70.1170">
    <property type="entry name" value="Sun protein, domain 3"/>
    <property type="match status" value="1"/>
</dbReference>
<feature type="compositionally biased region" description="Basic and acidic residues" evidence="6">
    <location>
        <begin position="421"/>
        <end position="430"/>
    </location>
</feature>
<dbReference type="PANTHER" id="PTHR22807:SF4">
    <property type="entry name" value="28S RRNA (CYTOSINE-C(5))-METHYLTRANSFERASE"/>
    <property type="match status" value="1"/>
</dbReference>
<dbReference type="PROSITE" id="PS51686">
    <property type="entry name" value="SAM_MT_RSMB_NOP"/>
    <property type="match status" value="1"/>
</dbReference>
<dbReference type="InterPro" id="IPR023267">
    <property type="entry name" value="RCMT"/>
</dbReference>
<keyword evidence="2 5" id="KW-0808">Transferase</keyword>
<feature type="binding site" evidence="5">
    <location>
        <position position="398"/>
    </location>
    <ligand>
        <name>S-adenosyl-L-methionine</name>
        <dbReference type="ChEBI" id="CHEBI:59789"/>
    </ligand>
</feature>
<feature type="domain" description="SAM-dependent MTase RsmB/NOP-type" evidence="7">
    <location>
        <begin position="158"/>
        <end position="552"/>
    </location>
</feature>
<accession>A0A7S2EHD9</accession>
<comment type="similarity">
    <text evidence="5">Belongs to the class I-like SAM-binding methyltransferase superfamily. RsmB/NOP family.</text>
</comment>
<dbReference type="PANTHER" id="PTHR22807">
    <property type="entry name" value="NOP2 YEAST -RELATED NOL1/NOP2/FMU SUN DOMAIN-CONTAINING"/>
    <property type="match status" value="1"/>
</dbReference>
<feature type="region of interest" description="Disordered" evidence="6">
    <location>
        <begin position="595"/>
        <end position="684"/>
    </location>
</feature>
<feature type="compositionally biased region" description="Acidic residues" evidence="6">
    <location>
        <begin position="595"/>
        <end position="608"/>
    </location>
</feature>
<keyword evidence="3 5" id="KW-0949">S-adenosyl-L-methionine</keyword>
<dbReference type="InterPro" id="IPR048889">
    <property type="entry name" value="NSUN5_RCM1_N"/>
</dbReference>
<reference evidence="8" key="1">
    <citation type="submission" date="2021-01" db="EMBL/GenBank/DDBJ databases">
        <authorList>
            <person name="Corre E."/>
            <person name="Pelletier E."/>
            <person name="Niang G."/>
            <person name="Scheremetjew M."/>
            <person name="Finn R."/>
            <person name="Kale V."/>
            <person name="Holt S."/>
            <person name="Cochrane G."/>
            <person name="Meng A."/>
            <person name="Brown T."/>
            <person name="Cohen L."/>
        </authorList>
    </citation>
    <scope>NUCLEOTIDE SEQUENCE</scope>
    <source>
        <strain evidence="8">Pop2</strain>
    </source>
</reference>
<dbReference type="AlphaFoldDB" id="A0A7S2EHD9"/>
<feature type="compositionally biased region" description="Basic residues" evidence="6">
    <location>
        <begin position="647"/>
        <end position="659"/>
    </location>
</feature>
<feature type="region of interest" description="Disordered" evidence="6">
    <location>
        <begin position="411"/>
        <end position="430"/>
    </location>
</feature>
<proteinExistence type="inferred from homology"/>
<dbReference type="PRINTS" id="PR02008">
    <property type="entry name" value="RCMTFAMILY"/>
</dbReference>
<dbReference type="EMBL" id="HBGN01022813">
    <property type="protein sequence ID" value="CAD9336989.1"/>
    <property type="molecule type" value="Transcribed_RNA"/>
</dbReference>
<feature type="binding site" evidence="5">
    <location>
        <begin position="292"/>
        <end position="298"/>
    </location>
    <ligand>
        <name>S-adenosyl-L-methionine</name>
        <dbReference type="ChEBI" id="CHEBI:59789"/>
    </ligand>
</feature>
<evidence type="ECO:0000256" key="1">
    <source>
        <dbReference type="ARBA" id="ARBA00022603"/>
    </source>
</evidence>
<evidence type="ECO:0000256" key="3">
    <source>
        <dbReference type="ARBA" id="ARBA00022691"/>
    </source>
</evidence>
<gene>
    <name evidence="8" type="ORF">DBRI1063_LOCUS14558</name>
</gene>
<feature type="binding site" evidence="5">
    <location>
        <position position="380"/>
    </location>
    <ligand>
        <name>S-adenosyl-L-methionine</name>
        <dbReference type="ChEBI" id="CHEBI:59789"/>
    </ligand>
</feature>
<feature type="region of interest" description="Disordered" evidence="6">
    <location>
        <begin position="308"/>
        <end position="334"/>
    </location>
</feature>
<evidence type="ECO:0000256" key="5">
    <source>
        <dbReference type="PROSITE-ProRule" id="PRU01023"/>
    </source>
</evidence>
<protein>
    <recommendedName>
        <fullName evidence="7">SAM-dependent MTase RsmB/NOP-type domain-containing protein</fullName>
    </recommendedName>
</protein>
<dbReference type="GO" id="GO:0005730">
    <property type="term" value="C:nucleolus"/>
    <property type="evidence" value="ECO:0007669"/>
    <property type="project" value="TreeGrafter"/>
</dbReference>
<dbReference type="InterPro" id="IPR001678">
    <property type="entry name" value="MeTrfase_RsmB-F_NOP2_dom"/>
</dbReference>
<dbReference type="InterPro" id="IPR049560">
    <property type="entry name" value="MeTrfase_RsmB-F_NOP2_cat"/>
</dbReference>
<dbReference type="GO" id="GO:0008173">
    <property type="term" value="F:RNA methyltransferase activity"/>
    <property type="evidence" value="ECO:0007669"/>
    <property type="project" value="InterPro"/>
</dbReference>
<evidence type="ECO:0000256" key="6">
    <source>
        <dbReference type="SAM" id="MobiDB-lite"/>
    </source>
</evidence>
<feature type="active site" description="Nucleophile" evidence="5">
    <location>
        <position position="461"/>
    </location>
</feature>
<evidence type="ECO:0000256" key="2">
    <source>
        <dbReference type="ARBA" id="ARBA00022679"/>
    </source>
</evidence>
<sequence length="684" mass="77330">MSFSPYDDASDILNQILQQSDGKTTANGYGLKSTAYAFFAKQQKKNKNKKNRKVSDQRNRFTYALVCQTMKYKSLLDAILSYSSSPNEKDGIAATLEQKIKYKDMRNKGLCFIMLYELLLSKNKSIRGGGYMKRTIVKLEDELLRVKKIVMKQQKQNEIRQDIPVFPRYVRINTLKCTVDEVLKVLHSDLSKLDGNDRNDKNDVDEQQSSTTSVSVIYADKHVPNLLVLHPKTGRVLNNQHPLVKDGKIVLQDKSSCFSALALVHGDGRFCGKNDENSNKEEEGQGDYIDACAAPGNKTTHLASLLAELPSPSSKSAENSKNNKKKKGRGKQNDATNKITVYACDRSSKRIEILDKRLSTIIPEDYNNELNVKVQSLHQDFLKIDPLDYPNVKCILLDPSCSGSGIINAPDRHYHLNQSNDDDKREKEEKERIESLSNFQLLALRHAMSFPNVTKIIYSTCSIHQREDEDVVHAALCEHNEQVETTDQKWKVVLPKCLQHWTRRGHSSSTENGKDDNDGVGLTDEQANCLIRCNGSDGDETNGFFVSYFERESSSNSNEVMNKNISDEDGGCQWPNWPPKGTKTYNGEFANIVADDDSIDDGDDEGDDAINRDDKEEMTIEKVAPTENKTKKTKATTSATEESAKISAKKRNKKLAWKKRQMEQKAKRLEKKKREIQSSDEAKE</sequence>
<feature type="compositionally biased region" description="Basic and acidic residues" evidence="6">
    <location>
        <begin position="609"/>
        <end position="620"/>
    </location>
</feature>
<dbReference type="GO" id="GO:0003723">
    <property type="term" value="F:RNA binding"/>
    <property type="evidence" value="ECO:0007669"/>
    <property type="project" value="UniProtKB-UniRule"/>
</dbReference>
<dbReference type="Gene3D" id="3.40.50.150">
    <property type="entry name" value="Vaccinia Virus protein VP39"/>
    <property type="match status" value="1"/>
</dbReference>